<protein>
    <recommendedName>
        <fullName evidence="2">RNA-binding protein 42</fullName>
    </recommendedName>
    <alternativeName>
        <fullName evidence="4">RNA-binding motif protein 42</fullName>
    </alternativeName>
</protein>
<feature type="compositionally biased region" description="Pro residues" evidence="6">
    <location>
        <begin position="276"/>
        <end position="286"/>
    </location>
</feature>
<evidence type="ECO:0000256" key="6">
    <source>
        <dbReference type="SAM" id="MobiDB-lite"/>
    </source>
</evidence>
<proteinExistence type="inferred from homology"/>
<dbReference type="SUPFAM" id="SSF54928">
    <property type="entry name" value="RNA-binding domain, RBD"/>
    <property type="match status" value="1"/>
</dbReference>
<name>A0A8D8LFB2_9HEMI</name>
<dbReference type="InterPro" id="IPR000504">
    <property type="entry name" value="RRM_dom"/>
</dbReference>
<feature type="region of interest" description="Disordered" evidence="6">
    <location>
        <begin position="85"/>
        <end position="105"/>
    </location>
</feature>
<reference evidence="8" key="1">
    <citation type="submission" date="2021-05" db="EMBL/GenBank/DDBJ databases">
        <authorList>
            <person name="Alioto T."/>
            <person name="Alioto T."/>
            <person name="Gomez Garrido J."/>
        </authorList>
    </citation>
    <scope>NUCLEOTIDE SEQUENCE</scope>
</reference>
<evidence type="ECO:0000256" key="4">
    <source>
        <dbReference type="ARBA" id="ARBA00030574"/>
    </source>
</evidence>
<dbReference type="SMART" id="SM00360">
    <property type="entry name" value="RRM"/>
    <property type="match status" value="1"/>
</dbReference>
<dbReference type="PROSITE" id="PS50102">
    <property type="entry name" value="RRM"/>
    <property type="match status" value="1"/>
</dbReference>
<feature type="compositionally biased region" description="Polar residues" evidence="6">
    <location>
        <begin position="320"/>
        <end position="332"/>
    </location>
</feature>
<dbReference type="AlphaFoldDB" id="A0A8D8LFB2"/>
<evidence type="ECO:0000256" key="5">
    <source>
        <dbReference type="PROSITE-ProRule" id="PRU00176"/>
    </source>
</evidence>
<dbReference type="InterPro" id="IPR012677">
    <property type="entry name" value="Nucleotide-bd_a/b_plait_sf"/>
</dbReference>
<dbReference type="GO" id="GO:0003729">
    <property type="term" value="F:mRNA binding"/>
    <property type="evidence" value="ECO:0007669"/>
    <property type="project" value="InterPro"/>
</dbReference>
<feature type="compositionally biased region" description="Pro residues" evidence="6">
    <location>
        <begin position="90"/>
        <end position="102"/>
    </location>
</feature>
<feature type="compositionally biased region" description="Pro residues" evidence="6">
    <location>
        <begin position="27"/>
        <end position="38"/>
    </location>
</feature>
<feature type="region of interest" description="Disordered" evidence="6">
    <location>
        <begin position="227"/>
        <end position="251"/>
    </location>
</feature>
<evidence type="ECO:0000256" key="3">
    <source>
        <dbReference type="ARBA" id="ARBA00022884"/>
    </source>
</evidence>
<organism evidence="8">
    <name type="scientific">Cacopsylla melanoneura</name>
    <dbReference type="NCBI Taxonomy" id="428564"/>
    <lineage>
        <taxon>Eukaryota</taxon>
        <taxon>Metazoa</taxon>
        <taxon>Ecdysozoa</taxon>
        <taxon>Arthropoda</taxon>
        <taxon>Hexapoda</taxon>
        <taxon>Insecta</taxon>
        <taxon>Pterygota</taxon>
        <taxon>Neoptera</taxon>
        <taxon>Paraneoptera</taxon>
        <taxon>Hemiptera</taxon>
        <taxon>Sternorrhyncha</taxon>
        <taxon>Psylloidea</taxon>
        <taxon>Psyllidae</taxon>
        <taxon>Psyllinae</taxon>
        <taxon>Cacopsylla</taxon>
    </lineage>
</organism>
<feature type="region of interest" description="Disordered" evidence="6">
    <location>
        <begin position="320"/>
        <end position="350"/>
    </location>
</feature>
<dbReference type="CDD" id="cd12383">
    <property type="entry name" value="RRM_RBM42"/>
    <property type="match status" value="1"/>
</dbReference>
<dbReference type="PANTHER" id="PTHR47640">
    <property type="entry name" value="TRNA SELENOCYSTEINE 1-ASSOCIATED PROTEIN 1-RELATED-RELATED"/>
    <property type="match status" value="1"/>
</dbReference>
<evidence type="ECO:0000259" key="7">
    <source>
        <dbReference type="PROSITE" id="PS50102"/>
    </source>
</evidence>
<dbReference type="InterPro" id="IPR050825">
    <property type="entry name" value="RBM42_RBP45_47-like"/>
</dbReference>
<evidence type="ECO:0000256" key="2">
    <source>
        <dbReference type="ARBA" id="ARBA00015192"/>
    </source>
</evidence>
<feature type="compositionally biased region" description="Basic residues" evidence="6">
    <location>
        <begin position="336"/>
        <end position="348"/>
    </location>
</feature>
<dbReference type="EMBL" id="HBUF01013864">
    <property type="protein sequence ID" value="CAG6609003.1"/>
    <property type="molecule type" value="Transcribed_RNA"/>
</dbReference>
<feature type="region of interest" description="Disordered" evidence="6">
    <location>
        <begin position="265"/>
        <end position="296"/>
    </location>
</feature>
<keyword evidence="3 5" id="KW-0694">RNA-binding</keyword>
<comment type="similarity">
    <text evidence="1">Belongs to the RRM RBM42 family.</text>
</comment>
<dbReference type="PANTHER" id="PTHR47640:SF11">
    <property type="entry name" value="RNA-BINDING PROTEIN 42"/>
    <property type="match status" value="1"/>
</dbReference>
<evidence type="ECO:0000256" key="1">
    <source>
        <dbReference type="ARBA" id="ARBA00007408"/>
    </source>
</evidence>
<dbReference type="Pfam" id="PF00076">
    <property type="entry name" value="RRM_1"/>
    <property type="match status" value="1"/>
</dbReference>
<feature type="region of interest" description="Disordered" evidence="6">
    <location>
        <begin position="22"/>
        <end position="43"/>
    </location>
</feature>
<dbReference type="InterPro" id="IPR035979">
    <property type="entry name" value="RBD_domain_sf"/>
</dbReference>
<feature type="domain" description="RRM" evidence="7">
    <location>
        <begin position="368"/>
        <end position="446"/>
    </location>
</feature>
<sequence>MADINDERLRMMEDEMNRFEEEIGLPPLDPPPPPPPAHDAPKLVIGANTYNQVQQKLKAIETSPAQNFGPLQPPPAPFFIPSQLQRPNTNPLPPPPPPPMGMMPPNNMMGPPGMGGPPGHMNMGGPPPPLHMGGPPGPMNMGGPPGHMNMGGPPGPMNMNMGCPPGPMGMMGGPPGPMNMVGPPPGMMGQGGPMMGQGGPMMGQGGPMMGQGGPMMGQGGPMMGPPGMGGPPGSMMDEPGRPEKPKRKKQNVVLSATPKLYITKEELKKENTLPAPSGPELPPPVETAPTNTKTSKKKAKEMAEAVAASVVTQTVVQSGANVPSQGNASQGQNPNKKSKDKNKLKKVRTAGGVAWEDPTLAEWEDDDFRLFCGDLGNDVTDELLIRTFSKYPSFLKAKVVRDKRTNKTKGFGFVSFKDPQDFIRANKEMNGRYVGSRPIKLRKSNWKSRSLDVVRKKEKEKATLIGLLTGA</sequence>
<dbReference type="InterPro" id="IPR034215">
    <property type="entry name" value="RBM42_RRM"/>
</dbReference>
<dbReference type="Gene3D" id="3.30.70.330">
    <property type="match status" value="1"/>
</dbReference>
<dbReference type="EMBL" id="HBUF01013865">
    <property type="protein sequence ID" value="CAG6609004.1"/>
    <property type="molecule type" value="Transcribed_RNA"/>
</dbReference>
<evidence type="ECO:0000313" key="8">
    <source>
        <dbReference type="EMBL" id="CAG6609004.1"/>
    </source>
</evidence>
<accession>A0A8D8LFB2</accession>